<dbReference type="EMBL" id="FSRE01000003">
    <property type="protein sequence ID" value="SIO03436.1"/>
    <property type="molecule type" value="Genomic_DNA"/>
</dbReference>
<feature type="transmembrane region" description="Helical" evidence="9">
    <location>
        <begin position="25"/>
        <end position="42"/>
    </location>
</feature>
<dbReference type="RefSeq" id="WP_074201510.1">
    <property type="nucleotide sequence ID" value="NZ_FSRE01000003.1"/>
</dbReference>
<name>A0A1N6G7B5_9GAMM</name>
<reference evidence="11 12" key="1">
    <citation type="submission" date="2016-11" db="EMBL/GenBank/DDBJ databases">
        <authorList>
            <person name="Jaros S."/>
            <person name="Januszkiewicz K."/>
            <person name="Wedrychowicz H."/>
        </authorList>
    </citation>
    <scope>NUCLEOTIDE SEQUENCE [LARGE SCALE GENOMIC DNA]</scope>
    <source>
        <strain evidence="11 12">DSM 17737</strain>
    </source>
</reference>
<feature type="domain" description="Ancillary SecYEG translocon subunit/Cell division coordinator CpoB TPR" evidence="10">
    <location>
        <begin position="15"/>
        <end position="213"/>
    </location>
</feature>
<evidence type="ECO:0000256" key="2">
    <source>
        <dbReference type="ARBA" id="ARBA00022475"/>
    </source>
</evidence>
<protein>
    <recommendedName>
        <fullName evidence="8">Ancillary SecYEG translocon subunit</fullName>
    </recommendedName>
</protein>
<dbReference type="PANTHER" id="PTHR38035">
    <property type="entry name" value="UPF0070 PROTEIN YFGM"/>
    <property type="match status" value="1"/>
</dbReference>
<dbReference type="Proteomes" id="UP000198461">
    <property type="component" value="Unassembled WGS sequence"/>
</dbReference>
<evidence type="ECO:0000256" key="6">
    <source>
        <dbReference type="ARBA" id="ARBA00023186"/>
    </source>
</evidence>
<dbReference type="Gene3D" id="1.25.40.10">
    <property type="entry name" value="Tetratricopeptide repeat domain"/>
    <property type="match status" value="1"/>
</dbReference>
<dbReference type="STRING" id="364032.SAMN05443662_1223"/>
<evidence type="ECO:0000256" key="1">
    <source>
        <dbReference type="ARBA" id="ARBA00004401"/>
    </source>
</evidence>
<dbReference type="AlphaFoldDB" id="A0A1N6G7B5"/>
<dbReference type="InterPro" id="IPR018704">
    <property type="entry name" value="SecYEG/CpoB_TPR"/>
</dbReference>
<comment type="subcellular location">
    <subcellularLocation>
        <location evidence="1">Cell membrane</location>
        <topology evidence="1">Single-pass type II membrane protein</topology>
    </subcellularLocation>
</comment>
<accession>A0A1N6G7B5</accession>
<organism evidence="11 12">
    <name type="scientific">Sulfurivirga caldicuralii</name>
    <dbReference type="NCBI Taxonomy" id="364032"/>
    <lineage>
        <taxon>Bacteria</taxon>
        <taxon>Pseudomonadati</taxon>
        <taxon>Pseudomonadota</taxon>
        <taxon>Gammaproteobacteria</taxon>
        <taxon>Thiotrichales</taxon>
        <taxon>Piscirickettsiaceae</taxon>
        <taxon>Sulfurivirga</taxon>
    </lineage>
</organism>
<keyword evidence="4 9" id="KW-1133">Transmembrane helix</keyword>
<evidence type="ECO:0000256" key="3">
    <source>
        <dbReference type="ARBA" id="ARBA00022692"/>
    </source>
</evidence>
<dbReference type="PANTHER" id="PTHR38035:SF1">
    <property type="entry name" value="ANCILLARY SECYEG TRANSLOCON SUBUNIT"/>
    <property type="match status" value="1"/>
</dbReference>
<evidence type="ECO:0000256" key="5">
    <source>
        <dbReference type="ARBA" id="ARBA00023136"/>
    </source>
</evidence>
<keyword evidence="6" id="KW-0143">Chaperone</keyword>
<comment type="similarity">
    <text evidence="7">Belongs to the YfgM family.</text>
</comment>
<dbReference type="InterPro" id="IPR011990">
    <property type="entry name" value="TPR-like_helical_dom_sf"/>
</dbReference>
<keyword evidence="5 9" id="KW-0472">Membrane</keyword>
<evidence type="ECO:0000259" key="10">
    <source>
        <dbReference type="Pfam" id="PF09976"/>
    </source>
</evidence>
<keyword evidence="3 9" id="KW-0812">Transmembrane</keyword>
<gene>
    <name evidence="11" type="ORF">SAMN05443662_1223</name>
</gene>
<evidence type="ECO:0000256" key="8">
    <source>
        <dbReference type="ARBA" id="ARBA00024235"/>
    </source>
</evidence>
<proteinExistence type="inferred from homology"/>
<evidence type="ECO:0000256" key="7">
    <source>
        <dbReference type="ARBA" id="ARBA00024197"/>
    </source>
</evidence>
<evidence type="ECO:0000256" key="9">
    <source>
        <dbReference type="SAM" id="Phobius"/>
    </source>
</evidence>
<evidence type="ECO:0000313" key="11">
    <source>
        <dbReference type="EMBL" id="SIO03436.1"/>
    </source>
</evidence>
<evidence type="ECO:0000313" key="12">
    <source>
        <dbReference type="Proteomes" id="UP000198461"/>
    </source>
</evidence>
<dbReference type="GO" id="GO:0005886">
    <property type="term" value="C:plasma membrane"/>
    <property type="evidence" value="ECO:0007669"/>
    <property type="project" value="UniProtKB-SubCell"/>
</dbReference>
<dbReference type="PIRSF" id="PIRSF006170">
    <property type="entry name" value="YfgM"/>
    <property type="match status" value="1"/>
</dbReference>
<dbReference type="OrthoDB" id="9789675at2"/>
<keyword evidence="12" id="KW-1185">Reference proteome</keyword>
<evidence type="ECO:0000256" key="4">
    <source>
        <dbReference type="ARBA" id="ARBA00022989"/>
    </source>
</evidence>
<dbReference type="Pfam" id="PF09976">
    <property type="entry name" value="TPR_21"/>
    <property type="match status" value="1"/>
</dbReference>
<dbReference type="InterPro" id="IPR026039">
    <property type="entry name" value="YfgM"/>
</dbReference>
<dbReference type="GO" id="GO:0044877">
    <property type="term" value="F:protein-containing complex binding"/>
    <property type="evidence" value="ECO:0007669"/>
    <property type="project" value="InterPro"/>
</dbReference>
<keyword evidence="2" id="KW-1003">Cell membrane</keyword>
<sequence length="217" mass="24128">MSRYETDEEQWEAIKRWWHENGKQLLLAVIVALAAVTGWNYWQQVQYAKAVNASATFEILQMKAAQGQFKEVAREARKLMAEHPNSPYASGAALLLAAWLYEEEKDLKGALEQLGWVTEHAPETGMKDIAHLRAARLLADASQFDEAQAQLKHVAVAGLAAESRALYDYVRGEIALFKGDLKGASEAFAAVQNNDKADVGLKQLAQLQLDDLTEDRS</sequence>